<dbReference type="PROSITE" id="PS51257">
    <property type="entry name" value="PROKAR_LIPOPROTEIN"/>
    <property type="match status" value="1"/>
</dbReference>
<organism evidence="2 3">
    <name type="scientific">Microbacterium ginsengiterrae</name>
    <dbReference type="NCBI Taxonomy" id="546115"/>
    <lineage>
        <taxon>Bacteria</taxon>
        <taxon>Bacillati</taxon>
        <taxon>Actinomycetota</taxon>
        <taxon>Actinomycetes</taxon>
        <taxon>Micrococcales</taxon>
        <taxon>Microbacteriaceae</taxon>
        <taxon>Microbacterium</taxon>
    </lineage>
</organism>
<accession>A0A7W9CB80</accession>
<evidence type="ECO:0000313" key="3">
    <source>
        <dbReference type="Proteomes" id="UP000517712"/>
    </source>
</evidence>
<comment type="caution">
    <text evidence="2">The sequence shown here is derived from an EMBL/GenBank/DDBJ whole genome shotgun (WGS) entry which is preliminary data.</text>
</comment>
<dbReference type="RefSeq" id="WP_184281820.1">
    <property type="nucleotide sequence ID" value="NZ_BAAAPG010000001.1"/>
</dbReference>
<gene>
    <name evidence="2" type="ORF">HD600_000907</name>
</gene>
<sequence length="425" mass="44560">MNRRKMALPVALVGTLVLAISGCSSGDSGGGSGDPNAEFEFWSFTGIGQKDSVDRYLEKNPDAKVKLSEVGSTTETATALTAALAGGRVPDLVMIQTDDLPKFVENPGNFVDLRTLGGDDIADGYLDWAIGEATAEDGSIIGIPTDVGGLSFAYRADLFEAAGLPTDPAEVAEMWSTWDDFIEMGKKYTEATGEPFVDNVETTVFFSTVNQVSQKYYSPDGELIYDTNPEVEEAFDIAVRAYDAGISAGIAAWSSGSAPGRANGAFAVTTAPSWMLSGIENDAPDTAGDWRIASIPGVGGNWGGSVIAIPARAKNPEAAWQYIDTMLSPEGQVEHFATTGTFPAAKAALESDEVREYTNPFYGDSPVGAIISDSVLEFNSFLNGPDTGAIGAAMLNVLVDMEAGNVSSSDAWSKALDSAKVAING</sequence>
<keyword evidence="1" id="KW-0732">Signal</keyword>
<dbReference type="PANTHER" id="PTHR43649:SF32">
    <property type="entry name" value="SUGAR BINDING SECRETED PROTEIN"/>
    <property type="match status" value="1"/>
</dbReference>
<reference evidence="2 3" key="1">
    <citation type="submission" date="2020-08" db="EMBL/GenBank/DDBJ databases">
        <title>Sequencing the genomes of 1000 actinobacteria strains.</title>
        <authorList>
            <person name="Klenk H.-P."/>
        </authorList>
    </citation>
    <scope>NUCLEOTIDE SEQUENCE [LARGE SCALE GENOMIC DNA]</scope>
    <source>
        <strain evidence="2 3">DSM 24823</strain>
    </source>
</reference>
<feature type="signal peptide" evidence="1">
    <location>
        <begin position="1"/>
        <end position="26"/>
    </location>
</feature>
<evidence type="ECO:0000313" key="2">
    <source>
        <dbReference type="EMBL" id="MBB5742410.1"/>
    </source>
</evidence>
<proteinExistence type="predicted"/>
<feature type="chain" id="PRO_5030529446" evidence="1">
    <location>
        <begin position="27"/>
        <end position="425"/>
    </location>
</feature>
<keyword evidence="3" id="KW-1185">Reference proteome</keyword>
<dbReference type="SUPFAM" id="SSF53850">
    <property type="entry name" value="Periplasmic binding protein-like II"/>
    <property type="match status" value="1"/>
</dbReference>
<protein>
    <submittedName>
        <fullName evidence="2">Cellobiose transport system substrate-binding protein</fullName>
    </submittedName>
</protein>
<dbReference type="Proteomes" id="UP000517712">
    <property type="component" value="Unassembled WGS sequence"/>
</dbReference>
<dbReference type="PANTHER" id="PTHR43649">
    <property type="entry name" value="ARABINOSE-BINDING PROTEIN-RELATED"/>
    <property type="match status" value="1"/>
</dbReference>
<evidence type="ECO:0000256" key="1">
    <source>
        <dbReference type="SAM" id="SignalP"/>
    </source>
</evidence>
<dbReference type="Gene3D" id="3.40.190.10">
    <property type="entry name" value="Periplasmic binding protein-like II"/>
    <property type="match status" value="1"/>
</dbReference>
<dbReference type="AlphaFoldDB" id="A0A7W9CB80"/>
<name>A0A7W9CB80_9MICO</name>
<dbReference type="Pfam" id="PF13416">
    <property type="entry name" value="SBP_bac_8"/>
    <property type="match status" value="1"/>
</dbReference>
<dbReference type="InterPro" id="IPR006059">
    <property type="entry name" value="SBP"/>
</dbReference>
<dbReference type="InterPro" id="IPR050490">
    <property type="entry name" value="Bact_solute-bd_prot1"/>
</dbReference>
<dbReference type="EMBL" id="JACHMU010000001">
    <property type="protein sequence ID" value="MBB5742410.1"/>
    <property type="molecule type" value="Genomic_DNA"/>
</dbReference>